<name>A0ABX5KE71_9BURK</name>
<dbReference type="Gene3D" id="3.30.1330.10">
    <property type="entry name" value="PurM-like, N-terminal domain"/>
    <property type="match status" value="1"/>
</dbReference>
<accession>A0ABX5KE71</accession>
<dbReference type="PIRSF" id="PIRSF036540">
    <property type="entry name" value="UCP036540_AIR"/>
    <property type="match status" value="1"/>
</dbReference>
<evidence type="ECO:0008006" key="6">
    <source>
        <dbReference type="Google" id="ProtNLM"/>
    </source>
</evidence>
<reference evidence="4 5" key="1">
    <citation type="submission" date="2018-05" db="EMBL/GenBank/DDBJ databases">
        <title>Genomic Encyclopedia of Type Strains, Phase IV (KMG-V): Genome sequencing to study the core and pangenomes of soil and plant-associated prokaryotes.</title>
        <authorList>
            <person name="Whitman W."/>
        </authorList>
    </citation>
    <scope>NUCLEOTIDE SEQUENCE [LARGE SCALE GENOMIC DNA]</scope>
    <source>
        <strain evidence="4 5">SCZa-39</strain>
    </source>
</reference>
<dbReference type="InterPro" id="IPR010918">
    <property type="entry name" value="PurM-like_C_dom"/>
</dbReference>
<evidence type="ECO:0000259" key="2">
    <source>
        <dbReference type="Pfam" id="PF00586"/>
    </source>
</evidence>
<evidence type="ECO:0000259" key="3">
    <source>
        <dbReference type="Pfam" id="PF02769"/>
    </source>
</evidence>
<dbReference type="RefSeq" id="WP_116613408.1">
    <property type="nucleotide sequence ID" value="NZ_CAJZAT010000169.1"/>
</dbReference>
<organism evidence="4 5">
    <name type="scientific">Paraburkholderia unamae</name>
    <dbReference type="NCBI Taxonomy" id="219649"/>
    <lineage>
        <taxon>Bacteria</taxon>
        <taxon>Pseudomonadati</taxon>
        <taxon>Pseudomonadota</taxon>
        <taxon>Betaproteobacteria</taxon>
        <taxon>Burkholderiales</taxon>
        <taxon>Burkholderiaceae</taxon>
        <taxon>Paraburkholderia</taxon>
    </lineage>
</organism>
<feature type="domain" description="PurM-like C-terminal" evidence="3">
    <location>
        <begin position="186"/>
        <end position="299"/>
    </location>
</feature>
<dbReference type="PANTHER" id="PTHR30270">
    <property type="entry name" value="THIAMINE-MONOPHOSPHATE KINASE"/>
    <property type="match status" value="1"/>
</dbReference>
<dbReference type="SUPFAM" id="SSF56042">
    <property type="entry name" value="PurM C-terminal domain-like"/>
    <property type="match status" value="1"/>
</dbReference>
<dbReference type="Proteomes" id="UP000245712">
    <property type="component" value="Unassembled WGS sequence"/>
</dbReference>
<dbReference type="Pfam" id="PF00586">
    <property type="entry name" value="AIRS"/>
    <property type="match status" value="1"/>
</dbReference>
<dbReference type="Gene3D" id="3.90.650.10">
    <property type="entry name" value="PurM-like C-terminal domain"/>
    <property type="match status" value="1"/>
</dbReference>
<protein>
    <recommendedName>
        <fullName evidence="6">Sll0787 family AIR synthase-like protein</fullName>
    </recommendedName>
</protein>
<dbReference type="InterPro" id="IPR016188">
    <property type="entry name" value="PurM-like_N"/>
</dbReference>
<dbReference type="SUPFAM" id="SSF55326">
    <property type="entry name" value="PurM N-terminal domain-like"/>
    <property type="match status" value="1"/>
</dbReference>
<gene>
    <name evidence="4" type="ORF">C7402_117159</name>
</gene>
<dbReference type="PANTHER" id="PTHR30270:SF0">
    <property type="entry name" value="THIAMINE-MONOPHOSPHATE KINASE"/>
    <property type="match status" value="1"/>
</dbReference>
<dbReference type="CDD" id="cd02192">
    <property type="entry name" value="PurM-like3"/>
    <property type="match status" value="1"/>
</dbReference>
<dbReference type="InterPro" id="IPR024030">
    <property type="entry name" value="AIR_synthase-rel_sll0787"/>
</dbReference>
<comment type="caution">
    <text evidence="4">The sequence shown here is derived from an EMBL/GenBank/DDBJ whole genome shotgun (WGS) entry which is preliminary data.</text>
</comment>
<dbReference type="InterPro" id="IPR011413">
    <property type="entry name" value="UCP036540_AIR"/>
</dbReference>
<keyword evidence="5" id="KW-1185">Reference proteome</keyword>
<proteinExistence type="predicted"/>
<evidence type="ECO:0000313" key="4">
    <source>
        <dbReference type="EMBL" id="PVX75747.1"/>
    </source>
</evidence>
<keyword evidence="1" id="KW-0784">Thiamine biosynthesis</keyword>
<dbReference type="EMBL" id="QEOB01000017">
    <property type="protein sequence ID" value="PVX75747.1"/>
    <property type="molecule type" value="Genomic_DNA"/>
</dbReference>
<dbReference type="InterPro" id="IPR036921">
    <property type="entry name" value="PurM-like_N_sf"/>
</dbReference>
<sequence length="347" mass="36993">MTLDAIVETIRTSRGLAHKTDIAPMLAALDAGHDASVVMAAGDDCAAIPDGDGYLLFAAEGMVSDLIEAMPWFAGYCSVLVNVSDVCAMGGRPIAVVDVIWSQGIEPAAQVLEGMAAASRQLGVPIVGGHSNARSERTQLAVAILGRAQRLLSSFEARAGDRLLMAVDLRGAFVEPYPYWNAATEAPAERLRADLALLAQIAEDGLCAAAKDISMAGIVGTAMMLAECSRVGVTLDLARLPKPEGVPLERWVEIFPSYGYLLSVREEHVAEVIARFEARGIACADIGEMQSEPSVDVRWHGETRNVWRLDAQPFIVPADRRATRAFAPAACESAESAESAVSIDKRF</sequence>
<dbReference type="InterPro" id="IPR036676">
    <property type="entry name" value="PurM-like_C_sf"/>
</dbReference>
<dbReference type="InterPro" id="IPR006283">
    <property type="entry name" value="ThiL-like"/>
</dbReference>
<dbReference type="NCBIfam" id="TIGR04049">
    <property type="entry name" value="AIR_rel_sll0787"/>
    <property type="match status" value="1"/>
</dbReference>
<feature type="domain" description="PurM-like N-terminal" evidence="2">
    <location>
        <begin position="42"/>
        <end position="147"/>
    </location>
</feature>
<dbReference type="Pfam" id="PF02769">
    <property type="entry name" value="AIRS_C"/>
    <property type="match status" value="1"/>
</dbReference>
<evidence type="ECO:0000313" key="5">
    <source>
        <dbReference type="Proteomes" id="UP000245712"/>
    </source>
</evidence>
<evidence type="ECO:0000256" key="1">
    <source>
        <dbReference type="ARBA" id="ARBA00022977"/>
    </source>
</evidence>